<sequence>MNRQQHIHSSLMNEAPRQPLNMDVCAKDPSVRRVRFAAYPTASVSYRPRTEPHEKASIFYSQVEIQEFKSEYRRAKMLNSARNRQTQICRSDYVCLPKQPQTNLQNLQATSTSQLSGNRFHGHRNDASLRQNMNESYLHSHPSPLFSLSSRRAVVEMRAQQNACLKDRRTKSLARAA</sequence>
<gene>
    <name evidence="2" type="ORF">HTAM1171_LOCUS9367</name>
</gene>
<evidence type="ECO:0000313" key="2">
    <source>
        <dbReference type="EMBL" id="CAD9507859.1"/>
    </source>
</evidence>
<protein>
    <submittedName>
        <fullName evidence="2">Uncharacterized protein</fullName>
    </submittedName>
</protein>
<feature type="compositionally biased region" description="Polar residues" evidence="1">
    <location>
        <begin position="1"/>
        <end position="12"/>
    </location>
</feature>
<feature type="region of interest" description="Disordered" evidence="1">
    <location>
        <begin position="1"/>
        <end position="21"/>
    </location>
</feature>
<organism evidence="2">
    <name type="scientific">Helicotheca tamesis</name>
    <dbReference type="NCBI Taxonomy" id="374047"/>
    <lineage>
        <taxon>Eukaryota</taxon>
        <taxon>Sar</taxon>
        <taxon>Stramenopiles</taxon>
        <taxon>Ochrophyta</taxon>
        <taxon>Bacillariophyta</taxon>
        <taxon>Mediophyceae</taxon>
        <taxon>Lithodesmiophycidae</taxon>
        <taxon>Lithodesmiales</taxon>
        <taxon>Lithodesmiaceae</taxon>
        <taxon>Helicotheca</taxon>
    </lineage>
</organism>
<dbReference type="AlphaFoldDB" id="A0A7S2I3F1"/>
<proteinExistence type="predicted"/>
<evidence type="ECO:0000256" key="1">
    <source>
        <dbReference type="SAM" id="MobiDB-lite"/>
    </source>
</evidence>
<dbReference type="EMBL" id="HBGV01015201">
    <property type="protein sequence ID" value="CAD9507859.1"/>
    <property type="molecule type" value="Transcribed_RNA"/>
</dbReference>
<accession>A0A7S2I3F1</accession>
<reference evidence="2" key="1">
    <citation type="submission" date="2021-01" db="EMBL/GenBank/DDBJ databases">
        <authorList>
            <person name="Corre E."/>
            <person name="Pelletier E."/>
            <person name="Niang G."/>
            <person name="Scheremetjew M."/>
            <person name="Finn R."/>
            <person name="Kale V."/>
            <person name="Holt S."/>
            <person name="Cochrane G."/>
            <person name="Meng A."/>
            <person name="Brown T."/>
            <person name="Cohen L."/>
        </authorList>
    </citation>
    <scope>NUCLEOTIDE SEQUENCE</scope>
    <source>
        <strain evidence="2">CCMP826</strain>
    </source>
</reference>
<name>A0A7S2I3F1_9STRA</name>